<dbReference type="InterPro" id="IPR017441">
    <property type="entry name" value="Protein_kinase_ATP_BS"/>
</dbReference>
<keyword evidence="2" id="KW-0723">Serine/threonine-protein kinase</keyword>
<dbReference type="PROSITE" id="PS50011">
    <property type="entry name" value="PROTEIN_KINASE_DOM"/>
    <property type="match status" value="1"/>
</dbReference>
<dbReference type="GO" id="GO:0017148">
    <property type="term" value="P:negative regulation of translation"/>
    <property type="evidence" value="ECO:0007669"/>
    <property type="project" value="UniProtKB-KW"/>
</dbReference>
<feature type="domain" description="Protein kinase" evidence="22">
    <location>
        <begin position="166"/>
        <end position="531"/>
    </location>
</feature>
<proteinExistence type="inferred from homology"/>
<comment type="catalytic activity">
    <reaction evidence="17">
        <text>L-threonyl-[protein] + ATP = O-phospho-L-threonyl-[protein] + ADP + H(+)</text>
        <dbReference type="Rhea" id="RHEA:46608"/>
        <dbReference type="Rhea" id="RHEA-COMP:11060"/>
        <dbReference type="Rhea" id="RHEA-COMP:11605"/>
        <dbReference type="ChEBI" id="CHEBI:15378"/>
        <dbReference type="ChEBI" id="CHEBI:30013"/>
        <dbReference type="ChEBI" id="CHEBI:30616"/>
        <dbReference type="ChEBI" id="CHEBI:61977"/>
        <dbReference type="ChEBI" id="CHEBI:456216"/>
        <dbReference type="EC" id="2.7.11.1"/>
    </reaction>
    <physiologicalReaction direction="left-to-right" evidence="17">
        <dbReference type="Rhea" id="RHEA:46609"/>
    </physiologicalReaction>
</comment>
<dbReference type="EMBL" id="BMAW01090162">
    <property type="protein sequence ID" value="GFS43350.1"/>
    <property type="molecule type" value="Genomic_DNA"/>
</dbReference>
<evidence type="ECO:0000256" key="20">
    <source>
        <dbReference type="SAM" id="Coils"/>
    </source>
</evidence>
<keyword evidence="5" id="KW-0677">Repeat</keyword>
<feature type="compositionally biased region" description="Low complexity" evidence="21">
    <location>
        <begin position="252"/>
        <end position="263"/>
    </location>
</feature>
<evidence type="ECO:0000256" key="5">
    <source>
        <dbReference type="ARBA" id="ARBA00022737"/>
    </source>
</evidence>
<evidence type="ECO:0000256" key="6">
    <source>
        <dbReference type="ARBA" id="ARBA00022741"/>
    </source>
</evidence>
<keyword evidence="4" id="KW-0808">Transferase</keyword>
<evidence type="ECO:0000313" key="24">
    <source>
        <dbReference type="Proteomes" id="UP000887013"/>
    </source>
</evidence>
<dbReference type="Gene3D" id="3.30.200.20">
    <property type="entry name" value="Phosphorylase Kinase, domain 1"/>
    <property type="match status" value="1"/>
</dbReference>
<keyword evidence="24" id="KW-1185">Reference proteome</keyword>
<dbReference type="EC" id="2.7.11.1" evidence="1"/>
<dbReference type="AlphaFoldDB" id="A0A8X6JM74"/>
<dbReference type="GO" id="GO:0005524">
    <property type="term" value="F:ATP binding"/>
    <property type="evidence" value="ECO:0007669"/>
    <property type="project" value="UniProtKB-UniRule"/>
</dbReference>
<evidence type="ECO:0000256" key="18">
    <source>
        <dbReference type="ARBA" id="ARBA00048977"/>
    </source>
</evidence>
<evidence type="ECO:0000256" key="1">
    <source>
        <dbReference type="ARBA" id="ARBA00012513"/>
    </source>
</evidence>
<keyword evidence="6 19" id="KW-0547">Nucleotide-binding</keyword>
<dbReference type="Pfam" id="PF22949">
    <property type="entry name" value="HRI2_3H"/>
    <property type="match status" value="1"/>
</dbReference>
<evidence type="ECO:0000256" key="15">
    <source>
        <dbReference type="ARBA" id="ARBA00042914"/>
    </source>
</evidence>
<evidence type="ECO:0000256" key="11">
    <source>
        <dbReference type="ARBA" id="ARBA00023193"/>
    </source>
</evidence>
<evidence type="ECO:0000259" key="22">
    <source>
        <dbReference type="PROSITE" id="PS50011"/>
    </source>
</evidence>
<keyword evidence="7 23" id="KW-0418">Kinase</keyword>
<evidence type="ECO:0000256" key="21">
    <source>
        <dbReference type="SAM" id="MobiDB-lite"/>
    </source>
</evidence>
<reference evidence="23" key="1">
    <citation type="submission" date="2020-08" db="EMBL/GenBank/DDBJ databases">
        <title>Multicomponent nature underlies the extraordinary mechanical properties of spider dragline silk.</title>
        <authorList>
            <person name="Kono N."/>
            <person name="Nakamura H."/>
            <person name="Mori M."/>
            <person name="Yoshida Y."/>
            <person name="Ohtoshi R."/>
            <person name="Malay A.D."/>
            <person name="Moran D.A.P."/>
            <person name="Tomita M."/>
            <person name="Numata K."/>
            <person name="Arakawa K."/>
        </authorList>
    </citation>
    <scope>NUCLEOTIDE SEQUENCE</scope>
</reference>
<keyword evidence="20" id="KW-0175">Coiled coil</keyword>
<feature type="compositionally biased region" description="Basic and acidic residues" evidence="21">
    <location>
        <begin position="239"/>
        <end position="248"/>
    </location>
</feature>
<evidence type="ECO:0000256" key="9">
    <source>
        <dbReference type="ARBA" id="ARBA00022843"/>
    </source>
</evidence>
<keyword evidence="23" id="KW-0648">Protein biosynthesis</keyword>
<evidence type="ECO:0000256" key="4">
    <source>
        <dbReference type="ARBA" id="ARBA00022679"/>
    </source>
</evidence>
<evidence type="ECO:0000256" key="12">
    <source>
        <dbReference type="ARBA" id="ARBA00037982"/>
    </source>
</evidence>
<evidence type="ECO:0000256" key="10">
    <source>
        <dbReference type="ARBA" id="ARBA00023157"/>
    </source>
</evidence>
<dbReference type="SUPFAM" id="SSF56112">
    <property type="entry name" value="Protein kinase-like (PK-like)"/>
    <property type="match status" value="1"/>
</dbReference>
<feature type="coiled-coil region" evidence="20">
    <location>
        <begin position="539"/>
        <end position="573"/>
    </location>
</feature>
<dbReference type="OrthoDB" id="6434949at2759"/>
<evidence type="ECO:0000256" key="17">
    <source>
        <dbReference type="ARBA" id="ARBA00048659"/>
    </source>
</evidence>
<dbReference type="GO" id="GO:0005737">
    <property type="term" value="C:cytoplasm"/>
    <property type="evidence" value="ECO:0007669"/>
    <property type="project" value="TreeGrafter"/>
</dbReference>
<dbReference type="GO" id="GO:0005634">
    <property type="term" value="C:nucleus"/>
    <property type="evidence" value="ECO:0007669"/>
    <property type="project" value="TreeGrafter"/>
</dbReference>
<evidence type="ECO:0000256" key="2">
    <source>
        <dbReference type="ARBA" id="ARBA00022527"/>
    </source>
</evidence>
<protein>
    <recommendedName>
        <fullName evidence="13">Eukaryotic translation initiation factor 2-alpha kinase 1</fullName>
        <ecNumber evidence="1">2.7.11.1</ecNumber>
    </recommendedName>
    <alternativeName>
        <fullName evidence="15">Heme-regulated eukaryotic initiation factor eIF-2-alpha kinase</fullName>
    </alternativeName>
    <alternativeName>
        <fullName evidence="14">Hemin-sensitive initiation factor 2-alpha kinase</fullName>
    </alternativeName>
</protein>
<dbReference type="Gene3D" id="1.10.510.10">
    <property type="entry name" value="Transferase(Phosphotransferase) domain 1"/>
    <property type="match status" value="1"/>
</dbReference>
<gene>
    <name evidence="23" type="primary">EIF2AK1</name>
    <name evidence="23" type="ORF">NPIL_292701</name>
</gene>
<dbReference type="Pfam" id="PF00069">
    <property type="entry name" value="Pkinase"/>
    <property type="match status" value="2"/>
</dbReference>
<dbReference type="SMART" id="SM00220">
    <property type="entry name" value="S_TKc"/>
    <property type="match status" value="1"/>
</dbReference>
<organism evidence="23 24">
    <name type="scientific">Nephila pilipes</name>
    <name type="common">Giant wood spider</name>
    <name type="synonym">Nephila maculata</name>
    <dbReference type="NCBI Taxonomy" id="299642"/>
    <lineage>
        <taxon>Eukaryota</taxon>
        <taxon>Metazoa</taxon>
        <taxon>Ecdysozoa</taxon>
        <taxon>Arthropoda</taxon>
        <taxon>Chelicerata</taxon>
        <taxon>Arachnida</taxon>
        <taxon>Araneae</taxon>
        <taxon>Araneomorphae</taxon>
        <taxon>Entelegynae</taxon>
        <taxon>Araneoidea</taxon>
        <taxon>Nephilidae</taxon>
        <taxon>Nephila</taxon>
    </lineage>
</organism>
<dbReference type="PROSITE" id="PS00108">
    <property type="entry name" value="PROTEIN_KINASE_ST"/>
    <property type="match status" value="1"/>
</dbReference>
<evidence type="ECO:0000256" key="14">
    <source>
        <dbReference type="ARBA" id="ARBA00042456"/>
    </source>
</evidence>
<keyword evidence="23" id="KW-0396">Initiation factor</keyword>
<evidence type="ECO:0000313" key="23">
    <source>
        <dbReference type="EMBL" id="GFS43350.1"/>
    </source>
</evidence>
<dbReference type="GO" id="GO:0003743">
    <property type="term" value="F:translation initiation factor activity"/>
    <property type="evidence" value="ECO:0007669"/>
    <property type="project" value="UniProtKB-KW"/>
</dbReference>
<comment type="subunit">
    <text evidence="16">Synthesized in an inactive form that binds to the N-terminal domain of CDC37. Has to be associated with a multiprotein complex containing Hsp90, CDC37 and PPP5C for maturation and activation by autophosphorylation. The phosphatase PPP5C modulates this activation. Homodimer; homodimerizes in presence of heme, forming a disulfide-linked inactive homodimer. Interacts with DELE1; binds both to full-length DELE1 and processed form of DELE1 (S-DELE1) in response to stress, leading to activate its protein kinase activity and trigger the integrated stress response (ISR).</text>
</comment>
<dbReference type="InterPro" id="IPR000719">
    <property type="entry name" value="Prot_kinase_dom"/>
</dbReference>
<dbReference type="InterPro" id="IPR054521">
    <property type="entry name" value="HRI2_3H"/>
</dbReference>
<evidence type="ECO:0000256" key="8">
    <source>
        <dbReference type="ARBA" id="ARBA00022840"/>
    </source>
</evidence>
<accession>A0A8X6JM74</accession>
<keyword evidence="3" id="KW-0597">Phosphoprotein</keyword>
<dbReference type="PANTHER" id="PTHR11042">
    <property type="entry name" value="EUKARYOTIC TRANSLATION INITIATION FACTOR 2-ALPHA KINASE EIF2-ALPHA KINASE -RELATED"/>
    <property type="match status" value="1"/>
</dbReference>
<sequence length="576" mass="66178">MTFDIFGSKRPPERKLLQENTSSKTSKLNMSNFSKDKEELLRKTLTLFDGDIIVNNVPDSQEVKKTDSTFLLHILIETLCCILEKNEHQRQQLFECICSSLTKQKHSDPIPFENLAPIRREYASVFYEHIKKVHNNLTPSIQQDAYSERADSVVIPKTSLKYKDMFDEIEIIGKGGFGTVCRTKHRIDNIIYAVKKIIFTYREDSDYNKVMREVKSFAGLSHMNVVGYNNAWVQTVEQQGEHSDKPDIEDFTTSNESSSTSSGRSDEMGSQIFQKSSFYGYSNRFYTSSQSDGIVFCASSNREESCSSSFLARNETGFTNQNESEEESEDEDVHPKLKVKMMLCIQMEFCDCDLRIWLVARNEGKPLPFQKSVVDIFKEILSGVSYIHSKSVIHRDLKPQNIFFSTKDCVMKVGDFGLATLGHTNIDESHTIGRHSTNLGTIPYAAPEQRKKSNYDSKVDMYSLGIILIELLLKIKTMAEFSSTINEIKSGKLPEELNKHWPEFGSLVQNLVQEEPKLRMNAKDVLNMSLFKYNHVEENRVLRTKVKDLENELAHKEQQFQQLLDEVKTLRLKINE</sequence>
<evidence type="ECO:0000256" key="13">
    <source>
        <dbReference type="ARBA" id="ARBA00040433"/>
    </source>
</evidence>
<keyword evidence="8 19" id="KW-0067">ATP-binding</keyword>
<evidence type="ECO:0000256" key="3">
    <source>
        <dbReference type="ARBA" id="ARBA00022553"/>
    </source>
</evidence>
<feature type="binding site" evidence="19">
    <location>
        <position position="196"/>
    </location>
    <ligand>
        <name>ATP</name>
        <dbReference type="ChEBI" id="CHEBI:30616"/>
    </ligand>
</feature>
<dbReference type="PANTHER" id="PTHR11042:SF160">
    <property type="entry name" value="EUKARYOTIC TRANSLATION INITIATION FACTOR 2-ALPHA KINASE 1"/>
    <property type="match status" value="1"/>
</dbReference>
<dbReference type="PROSITE" id="PS00107">
    <property type="entry name" value="PROTEIN_KINASE_ATP"/>
    <property type="match status" value="1"/>
</dbReference>
<comment type="catalytic activity">
    <reaction evidence="18">
        <text>L-seryl-[protein] + ATP = O-phospho-L-seryl-[protein] + ADP + H(+)</text>
        <dbReference type="Rhea" id="RHEA:17989"/>
        <dbReference type="Rhea" id="RHEA-COMP:9863"/>
        <dbReference type="Rhea" id="RHEA-COMP:11604"/>
        <dbReference type="ChEBI" id="CHEBI:15378"/>
        <dbReference type="ChEBI" id="CHEBI:29999"/>
        <dbReference type="ChEBI" id="CHEBI:30616"/>
        <dbReference type="ChEBI" id="CHEBI:83421"/>
        <dbReference type="ChEBI" id="CHEBI:456216"/>
        <dbReference type="EC" id="2.7.11.1"/>
    </reaction>
    <physiologicalReaction direction="left-to-right" evidence="18">
        <dbReference type="Rhea" id="RHEA:17990"/>
    </physiologicalReaction>
</comment>
<comment type="caution">
    <text evidence="23">The sequence shown here is derived from an EMBL/GenBank/DDBJ whole genome shotgun (WGS) entry which is preliminary data.</text>
</comment>
<evidence type="ECO:0000256" key="16">
    <source>
        <dbReference type="ARBA" id="ARBA00046654"/>
    </source>
</evidence>
<feature type="region of interest" description="Disordered" evidence="21">
    <location>
        <begin position="237"/>
        <end position="268"/>
    </location>
</feature>
<evidence type="ECO:0000256" key="19">
    <source>
        <dbReference type="PROSITE-ProRule" id="PRU10141"/>
    </source>
</evidence>
<dbReference type="GO" id="GO:0004694">
    <property type="term" value="F:eukaryotic translation initiation factor 2alpha kinase activity"/>
    <property type="evidence" value="ECO:0007669"/>
    <property type="project" value="TreeGrafter"/>
</dbReference>
<keyword evidence="9" id="KW-0832">Ubl conjugation</keyword>
<dbReference type="InterPro" id="IPR050339">
    <property type="entry name" value="CC_SR_Kinase"/>
</dbReference>
<dbReference type="InterPro" id="IPR011009">
    <property type="entry name" value="Kinase-like_dom_sf"/>
</dbReference>
<evidence type="ECO:0000256" key="7">
    <source>
        <dbReference type="ARBA" id="ARBA00022777"/>
    </source>
</evidence>
<name>A0A8X6JM74_NEPPI</name>
<dbReference type="InterPro" id="IPR008271">
    <property type="entry name" value="Ser/Thr_kinase_AS"/>
</dbReference>
<keyword evidence="11" id="KW-0652">Protein synthesis inhibitor</keyword>
<comment type="similarity">
    <text evidence="12">Belongs to the protein kinase superfamily. Ser/Thr protein kinase family. GCN2 subfamily.</text>
</comment>
<keyword evidence="10" id="KW-1015">Disulfide bond</keyword>
<dbReference type="Proteomes" id="UP000887013">
    <property type="component" value="Unassembled WGS sequence"/>
</dbReference>